<organism evidence="4 5">
    <name type="scientific">Alpinimonas psychrophila</name>
    <dbReference type="NCBI Taxonomy" id="748908"/>
    <lineage>
        <taxon>Bacteria</taxon>
        <taxon>Bacillati</taxon>
        <taxon>Actinomycetota</taxon>
        <taxon>Actinomycetes</taxon>
        <taxon>Micrococcales</taxon>
        <taxon>Microbacteriaceae</taxon>
        <taxon>Alpinimonas</taxon>
    </lineage>
</organism>
<dbReference type="PRINTS" id="PR00420">
    <property type="entry name" value="RNGMNOXGNASE"/>
</dbReference>
<dbReference type="AlphaFoldDB" id="A0A7W3JTR9"/>
<dbReference type="Pfam" id="PF01494">
    <property type="entry name" value="FAD_binding_3"/>
    <property type="match status" value="1"/>
</dbReference>
<dbReference type="NCBIfam" id="NF006091">
    <property type="entry name" value="PRK08243.1"/>
    <property type="match status" value="1"/>
</dbReference>
<dbReference type="Gene3D" id="3.50.50.60">
    <property type="entry name" value="FAD/NAD(P)-binding domain"/>
    <property type="match status" value="1"/>
</dbReference>
<dbReference type="RefSeq" id="WP_220475839.1">
    <property type="nucleotide sequence ID" value="NZ_JACGWU010000002.1"/>
</dbReference>
<dbReference type="PANTHER" id="PTHR43004">
    <property type="entry name" value="TRK SYSTEM POTASSIUM UPTAKE PROTEIN"/>
    <property type="match status" value="1"/>
</dbReference>
<dbReference type="GO" id="GO:0018659">
    <property type="term" value="F:4-hydroxybenzoate 3-monooxygenase activity"/>
    <property type="evidence" value="ECO:0007669"/>
    <property type="project" value="UniProtKB-EC"/>
</dbReference>
<dbReference type="EMBL" id="JACGWU010000002">
    <property type="protein sequence ID" value="MBA8828952.1"/>
    <property type="molecule type" value="Genomic_DNA"/>
</dbReference>
<dbReference type="Gene3D" id="3.30.9.10">
    <property type="entry name" value="D-Amino Acid Oxidase, subunit A, domain 2"/>
    <property type="match status" value="1"/>
</dbReference>
<keyword evidence="2" id="KW-0274">FAD</keyword>
<dbReference type="InterPro" id="IPR050641">
    <property type="entry name" value="RIFMO-like"/>
</dbReference>
<keyword evidence="4" id="KW-0503">Monooxygenase</keyword>
<comment type="caution">
    <text evidence="4">The sequence shown here is derived from an EMBL/GenBank/DDBJ whole genome shotgun (WGS) entry which is preliminary data.</text>
</comment>
<feature type="domain" description="FAD-binding" evidence="3">
    <location>
        <begin position="8"/>
        <end position="345"/>
    </location>
</feature>
<keyword evidence="4" id="KW-0560">Oxidoreductase</keyword>
<evidence type="ECO:0000259" key="3">
    <source>
        <dbReference type="Pfam" id="PF01494"/>
    </source>
</evidence>
<evidence type="ECO:0000313" key="4">
    <source>
        <dbReference type="EMBL" id="MBA8828952.1"/>
    </source>
</evidence>
<evidence type="ECO:0000256" key="1">
    <source>
        <dbReference type="ARBA" id="ARBA00022630"/>
    </source>
</evidence>
<sequence length="397" mass="44471">MSTIEITTQVAVVGGGPSGLTMAYLLRQAGIDVEVVENRSRPYTVDRVRAGVLEQSAVELLTKAGLGERLHTEGQKHDGIYLQFDGEKHRVPFADLINRSVWVYGQQEVMKDLLVAHDKQGFSAHYECDNVALHNLLTDAPSVTYTQNGQDVRITARFIIGADGFHGISRPSIPESEITHHERVYPFGWLGILADVEPSTDELIYAIHDDGFAMHSMRSNTVSRLYLQVDPEDDIANWSDERIWEALQTRLGHPGFTLKEGPITEKSITPMRSWVSSPMRYGNLFLVGDSAHIVPPTGAKGLNSAFGDIAVLTPSLLDFFTTGNEKGIDAYSKDSLDRIWRTQNFSMYMTNMLHRFYSDNPAQDDFDYRSQLGQLRTVVNSRHGMAFLAENYTGIVW</sequence>
<name>A0A7W3JTR9_9MICO</name>
<dbReference type="EC" id="1.14.13.2" evidence="4"/>
<dbReference type="Proteomes" id="UP000524237">
    <property type="component" value="Unassembled WGS sequence"/>
</dbReference>
<dbReference type="PANTHER" id="PTHR43004:SF3">
    <property type="entry name" value="P-HYDROXYBENZOATE HYDROXYLASE"/>
    <property type="match status" value="1"/>
</dbReference>
<evidence type="ECO:0000313" key="5">
    <source>
        <dbReference type="Proteomes" id="UP000524237"/>
    </source>
</evidence>
<dbReference type="InterPro" id="IPR036188">
    <property type="entry name" value="FAD/NAD-bd_sf"/>
</dbReference>
<dbReference type="SUPFAM" id="SSF51905">
    <property type="entry name" value="FAD/NAD(P)-binding domain"/>
    <property type="match status" value="1"/>
</dbReference>
<proteinExistence type="predicted"/>
<keyword evidence="5" id="KW-1185">Reference proteome</keyword>
<dbReference type="GO" id="GO:0071949">
    <property type="term" value="F:FAD binding"/>
    <property type="evidence" value="ECO:0007669"/>
    <property type="project" value="InterPro"/>
</dbReference>
<dbReference type="SUPFAM" id="SSF54373">
    <property type="entry name" value="FAD-linked reductases, C-terminal domain"/>
    <property type="match status" value="1"/>
</dbReference>
<evidence type="ECO:0000256" key="2">
    <source>
        <dbReference type="ARBA" id="ARBA00022827"/>
    </source>
</evidence>
<dbReference type="InterPro" id="IPR002938">
    <property type="entry name" value="FAD-bd"/>
</dbReference>
<accession>A0A7W3JTR9</accession>
<keyword evidence="1" id="KW-0285">Flavoprotein</keyword>
<gene>
    <name evidence="4" type="ORF">FB555_001050</name>
</gene>
<protein>
    <submittedName>
        <fullName evidence="4">p-hydroxybenzoate 3-monooxygenase</fullName>
        <ecNumber evidence="4">1.14.13.2</ecNumber>
    </submittedName>
</protein>
<reference evidence="4 5" key="1">
    <citation type="submission" date="2020-07" db="EMBL/GenBank/DDBJ databases">
        <title>Sequencing the genomes of 1000 actinobacteria strains.</title>
        <authorList>
            <person name="Klenk H.-P."/>
        </authorList>
    </citation>
    <scope>NUCLEOTIDE SEQUENCE [LARGE SCALE GENOMIC DNA]</scope>
    <source>
        <strain evidence="4 5">DSM 23737</strain>
    </source>
</reference>